<accession>A0AAN9AQU8</accession>
<name>A0AAN9AQU8_9CAEN</name>
<evidence type="ECO:0000256" key="1">
    <source>
        <dbReference type="SAM" id="SignalP"/>
    </source>
</evidence>
<keyword evidence="1" id="KW-0732">Signal</keyword>
<protein>
    <submittedName>
        <fullName evidence="2">Uncharacterized protein</fullName>
    </submittedName>
</protein>
<dbReference type="Proteomes" id="UP001374579">
    <property type="component" value="Unassembled WGS sequence"/>
</dbReference>
<evidence type="ECO:0000313" key="3">
    <source>
        <dbReference type="EMBL" id="KAK7091241.1"/>
    </source>
</evidence>
<evidence type="ECO:0000313" key="4">
    <source>
        <dbReference type="Proteomes" id="UP001374579"/>
    </source>
</evidence>
<dbReference type="EMBL" id="JBAMIC010000022">
    <property type="protein sequence ID" value="KAK7091240.1"/>
    <property type="molecule type" value="Genomic_DNA"/>
</dbReference>
<proteinExistence type="predicted"/>
<organism evidence="2 4">
    <name type="scientific">Littorina saxatilis</name>
    <dbReference type="NCBI Taxonomy" id="31220"/>
    <lineage>
        <taxon>Eukaryota</taxon>
        <taxon>Metazoa</taxon>
        <taxon>Spiralia</taxon>
        <taxon>Lophotrochozoa</taxon>
        <taxon>Mollusca</taxon>
        <taxon>Gastropoda</taxon>
        <taxon>Caenogastropoda</taxon>
        <taxon>Littorinimorpha</taxon>
        <taxon>Littorinoidea</taxon>
        <taxon>Littorinidae</taxon>
        <taxon>Littorina</taxon>
    </lineage>
</organism>
<sequence length="174" mass="19238">MLRLVLLCSLAAALTLLADAQGYRCSQRRSRRIRKKHPPPPPPCGQTSILFDESFSLVSFIFLNNGYPRNMNPRVLTVMTDESVSKTNLKKNGLKIVFRNFDVPCPDTVTVFEDTIDPANVILPPTCNDNSTCIDNSTSILTNQLTTFTNKLLIRLDLAKHGTSGSGFSFGAFI</sequence>
<comment type="caution">
    <text evidence="2">The sequence shown here is derived from an EMBL/GenBank/DDBJ whole genome shotgun (WGS) entry which is preliminary data.</text>
</comment>
<gene>
    <name evidence="2" type="ORF">V1264_008952</name>
    <name evidence="3" type="ORF">V1264_008953</name>
</gene>
<dbReference type="AlphaFoldDB" id="A0AAN9AQU8"/>
<reference evidence="2 4" key="1">
    <citation type="submission" date="2024-02" db="EMBL/GenBank/DDBJ databases">
        <title>Chromosome-scale genome assembly of the rough periwinkle Littorina saxatilis.</title>
        <authorList>
            <person name="De Jode A."/>
            <person name="Faria R."/>
            <person name="Formenti G."/>
            <person name="Sims Y."/>
            <person name="Smith T.P."/>
            <person name="Tracey A."/>
            <person name="Wood J.M.D."/>
            <person name="Zagrodzka Z.B."/>
            <person name="Johannesson K."/>
            <person name="Butlin R.K."/>
            <person name="Leder E.H."/>
        </authorList>
    </citation>
    <scope>NUCLEOTIDE SEQUENCE [LARGE SCALE GENOMIC DNA]</scope>
    <source>
        <strain evidence="2">Snail1</strain>
        <tissue evidence="2">Muscle</tissue>
    </source>
</reference>
<dbReference type="EMBL" id="JBAMIC010000022">
    <property type="protein sequence ID" value="KAK7091241.1"/>
    <property type="molecule type" value="Genomic_DNA"/>
</dbReference>
<keyword evidence="4" id="KW-1185">Reference proteome</keyword>
<feature type="chain" id="PRO_5044710991" evidence="1">
    <location>
        <begin position="21"/>
        <end position="174"/>
    </location>
</feature>
<evidence type="ECO:0000313" key="2">
    <source>
        <dbReference type="EMBL" id="KAK7091240.1"/>
    </source>
</evidence>
<feature type="signal peptide" evidence="1">
    <location>
        <begin position="1"/>
        <end position="20"/>
    </location>
</feature>